<organism evidence="2 3">
    <name type="scientific">Methylophaga thiooxydans</name>
    <dbReference type="NCBI Taxonomy" id="392484"/>
    <lineage>
        <taxon>Bacteria</taxon>
        <taxon>Pseudomonadati</taxon>
        <taxon>Pseudomonadota</taxon>
        <taxon>Gammaproteobacteria</taxon>
        <taxon>Thiotrichales</taxon>
        <taxon>Piscirickettsiaceae</taxon>
        <taxon>Methylophaga</taxon>
    </lineage>
</organism>
<feature type="transmembrane region" description="Helical" evidence="1">
    <location>
        <begin position="12"/>
        <end position="35"/>
    </location>
</feature>
<dbReference type="RefSeq" id="WP_036311088.1">
    <property type="nucleotide sequence ID" value="NZ_JRQD01000001.1"/>
</dbReference>
<accession>A0A0A0BIN4</accession>
<keyword evidence="1" id="KW-1133">Transmembrane helix</keyword>
<dbReference type="Proteomes" id="UP000029999">
    <property type="component" value="Unassembled WGS sequence"/>
</dbReference>
<sequence>MSAKPIHSRRRTALFITLILATTFLTTFPPIFLWANTIEPRVFGLPFAMIWHIGLALVGAVFFASWYLLESRSGAIDMNVEIEEAR</sequence>
<proteinExistence type="predicted"/>
<evidence type="ECO:0000313" key="3">
    <source>
        <dbReference type="Proteomes" id="UP000029999"/>
    </source>
</evidence>
<evidence type="ECO:0000313" key="2">
    <source>
        <dbReference type="EMBL" id="KGM07801.1"/>
    </source>
</evidence>
<protein>
    <recommendedName>
        <fullName evidence="4">DUF3311 domain-containing protein</fullName>
    </recommendedName>
</protein>
<dbReference type="AlphaFoldDB" id="A0A0A0BIN4"/>
<comment type="caution">
    <text evidence="2">The sequence shown here is derived from an EMBL/GenBank/DDBJ whole genome shotgun (WGS) entry which is preliminary data.</text>
</comment>
<dbReference type="EMBL" id="JRQD01000001">
    <property type="protein sequence ID" value="KGM07801.1"/>
    <property type="molecule type" value="Genomic_DNA"/>
</dbReference>
<gene>
    <name evidence="2" type="ORF">LP43_0217</name>
</gene>
<reference evidence="2 3" key="1">
    <citation type="submission" date="2014-09" db="EMBL/GenBank/DDBJ databases">
        <authorList>
            <person name="Grob C."/>
            <person name="Taubert M."/>
            <person name="Howat A.M."/>
            <person name="Burns O.J."/>
            <person name="Dixon J.L."/>
            <person name="Chen Y."/>
            <person name="Murrell J.C."/>
        </authorList>
    </citation>
    <scope>NUCLEOTIDE SEQUENCE [LARGE SCALE GENOMIC DNA]</scope>
    <source>
        <strain evidence="2">L4</strain>
    </source>
</reference>
<name>A0A0A0BIN4_9GAMM</name>
<dbReference type="STRING" id="392484.LP43_0217"/>
<feature type="transmembrane region" description="Helical" evidence="1">
    <location>
        <begin position="47"/>
        <end position="69"/>
    </location>
</feature>
<keyword evidence="1" id="KW-0472">Membrane</keyword>
<keyword evidence="1" id="KW-0812">Transmembrane</keyword>
<evidence type="ECO:0000256" key="1">
    <source>
        <dbReference type="SAM" id="Phobius"/>
    </source>
</evidence>
<evidence type="ECO:0008006" key="4">
    <source>
        <dbReference type="Google" id="ProtNLM"/>
    </source>
</evidence>